<dbReference type="InterPro" id="IPR052476">
    <property type="entry name" value="UBAC1"/>
</dbReference>
<dbReference type="Gene3D" id="1.10.8.10">
    <property type="entry name" value="DNA helicase RuvA subunit, C-terminal domain"/>
    <property type="match status" value="2"/>
</dbReference>
<organism evidence="2 3">
    <name type="scientific">Chironomus riparius</name>
    <dbReference type="NCBI Taxonomy" id="315576"/>
    <lineage>
        <taxon>Eukaryota</taxon>
        <taxon>Metazoa</taxon>
        <taxon>Ecdysozoa</taxon>
        <taxon>Arthropoda</taxon>
        <taxon>Hexapoda</taxon>
        <taxon>Insecta</taxon>
        <taxon>Pterygota</taxon>
        <taxon>Neoptera</taxon>
        <taxon>Endopterygota</taxon>
        <taxon>Diptera</taxon>
        <taxon>Nematocera</taxon>
        <taxon>Chironomoidea</taxon>
        <taxon>Chironomidae</taxon>
        <taxon>Chironominae</taxon>
        <taxon>Chironomus</taxon>
    </lineage>
</organism>
<dbReference type="SUPFAM" id="SSF46934">
    <property type="entry name" value="UBA-like"/>
    <property type="match status" value="2"/>
</dbReference>
<accession>A0A9N9RX21</accession>
<dbReference type="Pfam" id="PF22562">
    <property type="entry name" value="UBA_7"/>
    <property type="match status" value="2"/>
</dbReference>
<dbReference type="PANTHER" id="PTHR46738:SF1">
    <property type="entry name" value="UBIQUITIN-ASSOCIATED DOMAIN-CONTAINING PROTEIN 1"/>
    <property type="match status" value="1"/>
</dbReference>
<evidence type="ECO:0000313" key="3">
    <source>
        <dbReference type="Proteomes" id="UP001153620"/>
    </source>
</evidence>
<feature type="domain" description="UBA" evidence="1">
    <location>
        <begin position="338"/>
        <end position="384"/>
    </location>
</feature>
<protein>
    <recommendedName>
        <fullName evidence="1">UBA domain-containing protein</fullName>
    </recommendedName>
</protein>
<dbReference type="Proteomes" id="UP001153620">
    <property type="component" value="Chromosome 2"/>
</dbReference>
<reference evidence="2" key="2">
    <citation type="submission" date="2022-10" db="EMBL/GenBank/DDBJ databases">
        <authorList>
            <consortium name="ENA_rothamsted_submissions"/>
            <consortium name="culmorum"/>
            <person name="King R."/>
        </authorList>
    </citation>
    <scope>NUCLEOTIDE SEQUENCE</scope>
</reference>
<gene>
    <name evidence="2" type="ORF">CHIRRI_LOCUS7583</name>
</gene>
<name>A0A9N9RX21_9DIPT</name>
<dbReference type="PANTHER" id="PTHR46738">
    <property type="entry name" value="UBIQUITIN-ASSOCIATED DOMAIN-CONTAINING PROTEIN 1"/>
    <property type="match status" value="1"/>
</dbReference>
<dbReference type="OrthoDB" id="336240at2759"/>
<dbReference type="SMART" id="SM00165">
    <property type="entry name" value="UBA"/>
    <property type="match status" value="2"/>
</dbReference>
<dbReference type="InterPro" id="IPR015940">
    <property type="entry name" value="UBA"/>
</dbReference>
<dbReference type="EMBL" id="OU895878">
    <property type="protein sequence ID" value="CAG9804704.1"/>
    <property type="molecule type" value="Genomic_DNA"/>
</dbReference>
<evidence type="ECO:0000259" key="1">
    <source>
        <dbReference type="PROSITE" id="PS50030"/>
    </source>
</evidence>
<dbReference type="GO" id="GO:0000151">
    <property type="term" value="C:ubiquitin ligase complex"/>
    <property type="evidence" value="ECO:0007669"/>
    <property type="project" value="TreeGrafter"/>
</dbReference>
<proteinExistence type="predicted"/>
<dbReference type="AlphaFoldDB" id="A0A9N9RX21"/>
<reference evidence="2" key="1">
    <citation type="submission" date="2022-01" db="EMBL/GenBank/DDBJ databases">
        <authorList>
            <person name="King R."/>
        </authorList>
    </citation>
    <scope>NUCLEOTIDE SEQUENCE</scope>
</reference>
<evidence type="ECO:0000313" key="2">
    <source>
        <dbReference type="EMBL" id="CAG9804704.1"/>
    </source>
</evidence>
<dbReference type="PROSITE" id="PS50030">
    <property type="entry name" value="UBA"/>
    <property type="match status" value="2"/>
</dbReference>
<feature type="domain" description="UBA" evidence="1">
    <location>
        <begin position="224"/>
        <end position="266"/>
    </location>
</feature>
<dbReference type="Pfam" id="PF23326">
    <property type="entry name" value="UBL_UBAC1"/>
    <property type="match status" value="1"/>
</dbReference>
<dbReference type="InterPro" id="IPR057650">
    <property type="entry name" value="UBL_UBAC1"/>
</dbReference>
<sequence>MLPWLREKLALRKQRWLRSRNEEIKPRDESQDDTKSNNDSTSNELMYLRIITPRFGKVFIIHVSYFDSGLQVKEKALKKLESTQLSPSRSFPNDIHSFRLVRSSTNQPFKDYDSILTSNVHNMEEFIFSIKRTDGNFNRLITVQTCHGPSEKEILNRTKHLPLIRSSISTSLNTSLDSAFLQGDLQHDLRKILSEIAKYSAYIIGSLPYAEKLIKYYRQKILFSLHNHHDIVKLLIDMGFSHNDVKRALKIQGNNYASALDWLVENITKDEGQSNQIEAPCETTSSNDTNEDINENVYKKFYSSTFPSTSSIFYPKHKAVTIKDRVEGLLEIVRYYSEKNEEPSTKADTMNSLINMGFEMEEVQQAFDLSNNQSTAACEWLLEHSSNPQNLNALRESIFVESHILKILLSTPQIQFSLSSPKFFIAYCSLLENYSSLNIFFNDLESQSLLQFILRTYHEEKIYFHTFDKLSVIPLSSSSSTS</sequence>
<keyword evidence="3" id="KW-1185">Reference proteome</keyword>
<dbReference type="InterPro" id="IPR009060">
    <property type="entry name" value="UBA-like_sf"/>
</dbReference>